<evidence type="ECO:0000313" key="1">
    <source>
        <dbReference type="EMBL" id="KAL1596627.1"/>
    </source>
</evidence>
<reference evidence="1 2" key="1">
    <citation type="submission" date="2024-02" db="EMBL/GenBank/DDBJ databases">
        <title>De novo assembly and annotation of 12 fungi associated with fruit tree decline syndrome in Ontario, Canada.</title>
        <authorList>
            <person name="Sulman M."/>
            <person name="Ellouze W."/>
            <person name="Ilyukhin E."/>
        </authorList>
    </citation>
    <scope>NUCLEOTIDE SEQUENCE [LARGE SCALE GENOMIC DNA]</scope>
    <source>
        <strain evidence="1 2">M42-189</strain>
    </source>
</reference>
<organism evidence="1 2">
    <name type="scientific">Paraconiothyrium brasiliense</name>
    <dbReference type="NCBI Taxonomy" id="300254"/>
    <lineage>
        <taxon>Eukaryota</taxon>
        <taxon>Fungi</taxon>
        <taxon>Dikarya</taxon>
        <taxon>Ascomycota</taxon>
        <taxon>Pezizomycotina</taxon>
        <taxon>Dothideomycetes</taxon>
        <taxon>Pleosporomycetidae</taxon>
        <taxon>Pleosporales</taxon>
        <taxon>Massarineae</taxon>
        <taxon>Didymosphaeriaceae</taxon>
        <taxon>Paraconiothyrium</taxon>
    </lineage>
</organism>
<proteinExistence type="predicted"/>
<protein>
    <submittedName>
        <fullName evidence="1">Uncharacterized protein</fullName>
    </submittedName>
</protein>
<dbReference type="Proteomes" id="UP001521785">
    <property type="component" value="Unassembled WGS sequence"/>
</dbReference>
<sequence length="198" mass="23340">MRLNLDTLTFVSNVWHDSRFAIQHFANLLDMCFGYAFGQVCVVTIQCEFLRYLMKERTEKYPDKIFEAAPRVFTQRLPDTVDTFLYFNQQTTLRIVLPELSNSQPVQNKLFAGYWIAVGLRGRNAPVPTSWIFHTARHALERPPTMARWNLPNIKFVTPTGDTWEEEEGHFRAWMKDMAPATFEFWMREAESWYEEGV</sequence>
<dbReference type="EMBL" id="JAKJXO020000014">
    <property type="protein sequence ID" value="KAL1596627.1"/>
    <property type="molecule type" value="Genomic_DNA"/>
</dbReference>
<name>A0ABR3QWV1_9PLEO</name>
<evidence type="ECO:0000313" key="2">
    <source>
        <dbReference type="Proteomes" id="UP001521785"/>
    </source>
</evidence>
<keyword evidence="2" id="KW-1185">Reference proteome</keyword>
<accession>A0ABR3QWV1</accession>
<comment type="caution">
    <text evidence="1">The sequence shown here is derived from an EMBL/GenBank/DDBJ whole genome shotgun (WGS) entry which is preliminary data.</text>
</comment>
<gene>
    <name evidence="1" type="ORF">SLS60_009275</name>
</gene>